<dbReference type="EMBL" id="NAJP01000043">
    <property type="protein sequence ID" value="TKA38710.1"/>
    <property type="molecule type" value="Genomic_DNA"/>
</dbReference>
<accession>A0A4U0URY7</accession>
<organism evidence="1 2">
    <name type="scientific">Friedmanniomyces endolithicus</name>
    <dbReference type="NCBI Taxonomy" id="329885"/>
    <lineage>
        <taxon>Eukaryota</taxon>
        <taxon>Fungi</taxon>
        <taxon>Dikarya</taxon>
        <taxon>Ascomycota</taxon>
        <taxon>Pezizomycotina</taxon>
        <taxon>Dothideomycetes</taxon>
        <taxon>Dothideomycetidae</taxon>
        <taxon>Mycosphaerellales</taxon>
        <taxon>Teratosphaeriaceae</taxon>
        <taxon>Friedmanniomyces</taxon>
    </lineage>
</organism>
<dbReference type="Proteomes" id="UP000310066">
    <property type="component" value="Unassembled WGS sequence"/>
</dbReference>
<proteinExistence type="predicted"/>
<sequence>MPATHVLKHVPQRIGQNQALDDAVSCILYRPTAKDALAASRSYGTALSSLRTSLNDPVLSQAPETLAAASLLQMYEQYADRPGQTWVLHARGVVRMLQVRSNLEDDLEKAILEAQACNVFMSALIVLSAHEAWNNMREPSTASECHLDVFMRIIVEGIRYPDLDSLLAPLFRQCEYDDSVPINHRVRIGTVAFADMLHMREHLNSHLDSSLGLECQLGTRDALRVAAYAATGFFVMTTNTILLGPIKQITLLAPESAPLLPDGLSEEALKAERLSALEGVTARFQVLAILDPQIRVKASEALRVILGTILGISAPSSTEGAALLLVLDEGLQDGV</sequence>
<evidence type="ECO:0000313" key="2">
    <source>
        <dbReference type="Proteomes" id="UP000310066"/>
    </source>
</evidence>
<comment type="caution">
    <text evidence="1">The sequence shown here is derived from an EMBL/GenBank/DDBJ whole genome shotgun (WGS) entry which is preliminary data.</text>
</comment>
<evidence type="ECO:0000313" key="1">
    <source>
        <dbReference type="EMBL" id="TKA38710.1"/>
    </source>
</evidence>
<dbReference type="STRING" id="329885.A0A4U0URY7"/>
<name>A0A4U0URY7_9PEZI</name>
<dbReference type="PANTHER" id="PTHR38111:SF6">
    <property type="entry name" value="FINGER DOMAIN PROTEIN, PUTATIVE (AFU_ORTHOLOGUE AFUA_8G01940)-RELATED"/>
    <property type="match status" value="1"/>
</dbReference>
<reference evidence="1 2" key="1">
    <citation type="submission" date="2017-03" db="EMBL/GenBank/DDBJ databases">
        <title>Genomes of endolithic fungi from Antarctica.</title>
        <authorList>
            <person name="Coleine C."/>
            <person name="Masonjones S."/>
            <person name="Stajich J.E."/>
        </authorList>
    </citation>
    <scope>NUCLEOTIDE SEQUENCE [LARGE SCALE GENOMIC DNA]</scope>
    <source>
        <strain evidence="1 2">CCFEE 5311</strain>
    </source>
</reference>
<dbReference type="InterPro" id="IPR053178">
    <property type="entry name" value="Osmoadaptation_assoc"/>
</dbReference>
<protein>
    <submittedName>
        <fullName evidence="1">Uncharacterized protein</fullName>
    </submittedName>
</protein>
<dbReference type="OrthoDB" id="4314040at2759"/>
<dbReference type="PANTHER" id="PTHR38111">
    <property type="entry name" value="ZN(2)-C6 FUNGAL-TYPE DOMAIN-CONTAINING PROTEIN-RELATED"/>
    <property type="match status" value="1"/>
</dbReference>
<dbReference type="AlphaFoldDB" id="A0A4U0URY7"/>
<gene>
    <name evidence="1" type="ORF">B0A54_08673</name>
</gene>